<protein>
    <submittedName>
        <fullName evidence="2">Uncharacterized protein</fullName>
    </submittedName>
</protein>
<organism evidence="2 3">
    <name type="scientific">Actinomadura alba</name>
    <dbReference type="NCBI Taxonomy" id="406431"/>
    <lineage>
        <taxon>Bacteria</taxon>
        <taxon>Bacillati</taxon>
        <taxon>Actinomycetota</taxon>
        <taxon>Actinomycetes</taxon>
        <taxon>Streptosporangiales</taxon>
        <taxon>Thermomonosporaceae</taxon>
        <taxon>Actinomadura</taxon>
    </lineage>
</organism>
<keyword evidence="1" id="KW-1133">Transmembrane helix</keyword>
<evidence type="ECO:0000313" key="3">
    <source>
        <dbReference type="Proteomes" id="UP000805614"/>
    </source>
</evidence>
<feature type="transmembrane region" description="Helical" evidence="1">
    <location>
        <begin position="64"/>
        <end position="83"/>
    </location>
</feature>
<evidence type="ECO:0000313" key="2">
    <source>
        <dbReference type="EMBL" id="MBC6465653.1"/>
    </source>
</evidence>
<comment type="caution">
    <text evidence="2">The sequence shown here is derived from an EMBL/GenBank/DDBJ whole genome shotgun (WGS) entry which is preliminary data.</text>
</comment>
<sequence>MGEGIGAEERRYEEERRARIRHRNRISGRLVLVIMAAALALLGYDSAIAALAAHRDGRSFGYPLALSAGCAAVLIAAGLRTFAHRRRR</sequence>
<dbReference type="EMBL" id="JABVEC010000005">
    <property type="protein sequence ID" value="MBC6465653.1"/>
    <property type="molecule type" value="Genomic_DNA"/>
</dbReference>
<dbReference type="Proteomes" id="UP000805614">
    <property type="component" value="Unassembled WGS sequence"/>
</dbReference>
<name>A0ABR7LLF3_9ACTN</name>
<keyword evidence="1" id="KW-0472">Membrane</keyword>
<keyword evidence="3" id="KW-1185">Reference proteome</keyword>
<keyword evidence="1" id="KW-0812">Transmembrane</keyword>
<reference evidence="2 3" key="1">
    <citation type="submission" date="2020-06" db="EMBL/GenBank/DDBJ databases">
        <title>Actinomadura xiongansis sp. nov., isolated from soil of Baiyangdian.</title>
        <authorList>
            <person name="Zhang X."/>
        </authorList>
    </citation>
    <scope>NUCLEOTIDE SEQUENCE [LARGE SCALE GENOMIC DNA]</scope>
    <source>
        <strain evidence="2 3">HBUM206468</strain>
    </source>
</reference>
<accession>A0ABR7LLF3</accession>
<gene>
    <name evidence="2" type="ORF">HKK74_09110</name>
</gene>
<dbReference type="RefSeq" id="WP_187242668.1">
    <property type="nucleotide sequence ID" value="NZ_BAAAOK010000006.1"/>
</dbReference>
<feature type="transmembrane region" description="Helical" evidence="1">
    <location>
        <begin position="26"/>
        <end position="44"/>
    </location>
</feature>
<evidence type="ECO:0000256" key="1">
    <source>
        <dbReference type="SAM" id="Phobius"/>
    </source>
</evidence>
<proteinExistence type="predicted"/>